<dbReference type="EMBL" id="JAAXOM010000007">
    <property type="protein sequence ID" value="NKX90683.1"/>
    <property type="molecule type" value="Genomic_DNA"/>
</dbReference>
<dbReference type="RefSeq" id="WP_084457293.1">
    <property type="nucleotide sequence ID" value="NZ_JAAXOM010000007.1"/>
</dbReference>
<proteinExistence type="predicted"/>
<dbReference type="InterPro" id="IPR015002">
    <property type="entry name" value="T6SS_Tdi1_C"/>
</dbReference>
<protein>
    <submittedName>
        <fullName evidence="2">DUF1851 domain-containing protein</fullName>
    </submittedName>
</protein>
<reference evidence="2 3" key="1">
    <citation type="submission" date="2020-04" db="EMBL/GenBank/DDBJ databases">
        <title>MicrobeNet Type strains.</title>
        <authorList>
            <person name="Nicholson A.C."/>
        </authorList>
    </citation>
    <scope>NUCLEOTIDE SEQUENCE [LARGE SCALE GENOMIC DNA]</scope>
    <source>
        <strain evidence="2 3">DSM 44960</strain>
    </source>
</reference>
<evidence type="ECO:0000313" key="3">
    <source>
        <dbReference type="Proteomes" id="UP000572007"/>
    </source>
</evidence>
<organism evidence="2 3">
    <name type="scientific">Nocardia coubleae</name>
    <dbReference type="NCBI Taxonomy" id="356147"/>
    <lineage>
        <taxon>Bacteria</taxon>
        <taxon>Bacillati</taxon>
        <taxon>Actinomycetota</taxon>
        <taxon>Actinomycetes</taxon>
        <taxon>Mycobacteriales</taxon>
        <taxon>Nocardiaceae</taxon>
        <taxon>Nocardia</taxon>
    </lineage>
</organism>
<evidence type="ECO:0000313" key="2">
    <source>
        <dbReference type="EMBL" id="NKX90683.1"/>
    </source>
</evidence>
<dbReference type="Pfam" id="PF08906">
    <property type="entry name" value="T6SS_Tdi1_C"/>
    <property type="match status" value="1"/>
</dbReference>
<dbReference type="Proteomes" id="UP000572007">
    <property type="component" value="Unassembled WGS sequence"/>
</dbReference>
<keyword evidence="3" id="KW-1185">Reference proteome</keyword>
<dbReference type="AlphaFoldDB" id="A0A846WD35"/>
<name>A0A846WD35_9NOCA</name>
<accession>A0A846WD35</accession>
<comment type="caution">
    <text evidence="2">The sequence shown here is derived from an EMBL/GenBank/DDBJ whole genome shotgun (WGS) entry which is preliminary data.</text>
</comment>
<evidence type="ECO:0000259" key="1">
    <source>
        <dbReference type="Pfam" id="PF08906"/>
    </source>
</evidence>
<feature type="domain" description="T6SS immunity protein Tdi1 C-terminal" evidence="1">
    <location>
        <begin position="227"/>
        <end position="281"/>
    </location>
</feature>
<gene>
    <name evidence="2" type="ORF">HGA10_25685</name>
</gene>
<sequence length="312" mass="33498">MDKTECFRLIPSVAVGSVAATWAAEFPQFDCVVGYSDLGHVFLASAAGEYAVLHPFEAAAKSYGTFSGPGEFADTVLRDPGFAEYVMLPGHVAEIRALLGPLGDGQVYIPTPYPFLGGSMEPATYTVGNVWTFLDLVAEAHGPNAADRTPTLIRPADEKVAVALEEWAWIGVDGKRPVFTTLFGDVFLGDEDGVWLLDIISGTLTRRWASFQECETALNDPSQGPQVLRADLVAELVDRGITPAADQVYDFSHPPVLGGAMTADNVEVLDFVVAVGIAGQVHEQARFVPEGARVSVEVAPRRSGWRKLFGGR</sequence>